<evidence type="ECO:0000256" key="6">
    <source>
        <dbReference type="ARBA" id="ARBA00023049"/>
    </source>
</evidence>
<dbReference type="SUPFAM" id="SSF55486">
    <property type="entry name" value="Metalloproteases ('zincins'), catalytic domain"/>
    <property type="match status" value="1"/>
</dbReference>
<name>A0A669EXV6_ORENI</name>
<comment type="cofactor">
    <cofactor evidence="12 13">
        <name>Zn(2+)</name>
        <dbReference type="ChEBI" id="CHEBI:29105"/>
    </cofactor>
    <text evidence="12 13">Binds 1 zinc ion per subunit.</text>
</comment>
<dbReference type="Ensembl" id="ENSONIT00000057901.1">
    <property type="protein sequence ID" value="ENSONIP00000075732.1"/>
    <property type="gene ID" value="ENSONIG00000000840.2"/>
</dbReference>
<feature type="chain" id="PRO_5025705505" description="Metalloendopeptidase" evidence="13">
    <location>
        <begin position="20"/>
        <end position="314"/>
    </location>
</feature>
<dbReference type="PRINTS" id="PR00480">
    <property type="entry name" value="ASTACIN"/>
</dbReference>
<dbReference type="PANTHER" id="PTHR10127">
    <property type="entry name" value="DISCOIDIN, CUB, EGF, LAMININ , AND ZINC METALLOPROTEASE DOMAIN CONTAINING"/>
    <property type="match status" value="1"/>
</dbReference>
<keyword evidence="16" id="KW-1185">Reference proteome</keyword>
<feature type="binding site" evidence="12">
    <location>
        <position position="188"/>
    </location>
    <ligand>
        <name>Zn(2+)</name>
        <dbReference type="ChEBI" id="CHEBI:29105"/>
        <note>catalytic</note>
    </ligand>
</feature>
<feature type="signal peptide" evidence="13">
    <location>
        <begin position="1"/>
        <end position="19"/>
    </location>
</feature>
<dbReference type="GeneTree" id="ENSGT00940000161051"/>
<reference evidence="16" key="1">
    <citation type="submission" date="2012-01" db="EMBL/GenBank/DDBJ databases">
        <title>The Genome Sequence of Oreochromis niloticus (Nile Tilapia).</title>
        <authorList>
            <consortium name="Broad Institute Genome Assembly Team"/>
            <consortium name="Broad Institute Sequencing Platform"/>
            <person name="Di Palma F."/>
            <person name="Johnson J."/>
            <person name="Lander E.S."/>
            <person name="Lindblad-Toh K."/>
        </authorList>
    </citation>
    <scope>NUCLEOTIDE SEQUENCE [LARGE SCALE GENOMIC DNA]</scope>
</reference>
<reference evidence="15" key="3">
    <citation type="submission" date="2025-09" db="UniProtKB">
        <authorList>
            <consortium name="Ensembl"/>
        </authorList>
    </citation>
    <scope>IDENTIFICATION</scope>
</reference>
<evidence type="ECO:0000256" key="13">
    <source>
        <dbReference type="RuleBase" id="RU361183"/>
    </source>
</evidence>
<evidence type="ECO:0000313" key="16">
    <source>
        <dbReference type="Proteomes" id="UP000005207"/>
    </source>
</evidence>
<evidence type="ECO:0000256" key="3">
    <source>
        <dbReference type="ARBA" id="ARBA00022729"/>
    </source>
</evidence>
<evidence type="ECO:0000256" key="1">
    <source>
        <dbReference type="ARBA" id="ARBA00022670"/>
    </source>
</evidence>
<evidence type="ECO:0000256" key="5">
    <source>
        <dbReference type="ARBA" id="ARBA00022833"/>
    </source>
</evidence>
<dbReference type="SMART" id="SM00235">
    <property type="entry name" value="ZnMc"/>
    <property type="match status" value="1"/>
</dbReference>
<dbReference type="GO" id="GO:0004222">
    <property type="term" value="F:metalloendopeptidase activity"/>
    <property type="evidence" value="ECO:0007669"/>
    <property type="project" value="UniProtKB-UniRule"/>
</dbReference>
<evidence type="ECO:0000256" key="7">
    <source>
        <dbReference type="ARBA" id="ARBA00023145"/>
    </source>
</evidence>
<dbReference type="AlphaFoldDB" id="A0A669EXV6"/>
<keyword evidence="1 12" id="KW-0645">Protease</keyword>
<keyword evidence="10" id="KW-0968">Cytoplasmic vesicle</keyword>
<dbReference type="Pfam" id="PF01400">
    <property type="entry name" value="Astacin"/>
    <property type="match status" value="1"/>
</dbReference>
<keyword evidence="2 12" id="KW-0479">Metal-binding</keyword>
<dbReference type="InterPro" id="IPR006026">
    <property type="entry name" value="Peptidase_Metallo"/>
</dbReference>
<evidence type="ECO:0000259" key="14">
    <source>
        <dbReference type="PROSITE" id="PS51864"/>
    </source>
</evidence>
<dbReference type="GO" id="GO:0042588">
    <property type="term" value="C:zymogen granule"/>
    <property type="evidence" value="ECO:0007669"/>
    <property type="project" value="UniProtKB-SubCell"/>
</dbReference>
<feature type="domain" description="Peptidase M12A" evidence="14">
    <location>
        <begin position="77"/>
        <end position="285"/>
    </location>
</feature>
<feature type="binding site" evidence="12">
    <location>
        <position position="182"/>
    </location>
    <ligand>
        <name>Zn(2+)</name>
        <dbReference type="ChEBI" id="CHEBI:29105"/>
        <note>catalytic</note>
    </ligand>
</feature>
<keyword evidence="3 13" id="KW-0732">Signal</keyword>
<evidence type="ECO:0000313" key="15">
    <source>
        <dbReference type="Ensembl" id="ENSONIP00000075732.1"/>
    </source>
</evidence>
<dbReference type="CDD" id="cd04283">
    <property type="entry name" value="ZnMc_hatching_enzyme"/>
    <property type="match status" value="1"/>
</dbReference>
<organism evidence="15 16">
    <name type="scientific">Oreochromis niloticus</name>
    <name type="common">Nile tilapia</name>
    <name type="synonym">Tilapia nilotica</name>
    <dbReference type="NCBI Taxonomy" id="8128"/>
    <lineage>
        <taxon>Eukaryota</taxon>
        <taxon>Metazoa</taxon>
        <taxon>Chordata</taxon>
        <taxon>Craniata</taxon>
        <taxon>Vertebrata</taxon>
        <taxon>Euteleostomi</taxon>
        <taxon>Actinopterygii</taxon>
        <taxon>Neopterygii</taxon>
        <taxon>Teleostei</taxon>
        <taxon>Neoteleostei</taxon>
        <taxon>Acanthomorphata</taxon>
        <taxon>Ovalentaria</taxon>
        <taxon>Cichlomorphae</taxon>
        <taxon>Cichliformes</taxon>
        <taxon>Cichlidae</taxon>
        <taxon>African cichlids</taxon>
        <taxon>Pseudocrenilabrinae</taxon>
        <taxon>Oreochromini</taxon>
        <taxon>Oreochromis</taxon>
    </lineage>
</organism>
<keyword evidence="5 12" id="KW-0862">Zinc</keyword>
<dbReference type="Proteomes" id="UP000005207">
    <property type="component" value="Linkage group LG15"/>
</dbReference>
<sequence length="314" mass="35568">MDLITTVSLLLCMNSDFLAFIEISGEDITTTILRMNNGEYSIIILQEGGNTLSHYQCQISMLNFLVEGDILIPRTRNALKCTNKQYSCRWPKSPTSGTVDVPYVLSDKYDDSEKKTILDAMKGFGTATCVRFIPRTTETAYLSIEPRYGCSSLLGRIGDKQVVSLQRFGCVQHGIIQHELLHALGFYHEHTRSDRDQYVRVNWQNIIKDYFINFDKMDTDNLNTKYDYSSVMHYGRTAFGITPVSETLTPIPNPNVPIGQIVGMSDIDILRVNILYQLFDNVSPPTSTQTSIKVSLHSTSAYQTSSQRWNKITI</sequence>
<comment type="caution">
    <text evidence="12">Lacks conserved residue(s) required for the propagation of feature annotation.</text>
</comment>
<feature type="binding site" evidence="12">
    <location>
        <position position="178"/>
    </location>
    <ligand>
        <name>Zn(2+)</name>
        <dbReference type="ChEBI" id="CHEBI:29105"/>
        <note>catalytic</note>
    </ligand>
</feature>
<keyword evidence="4 12" id="KW-0378">Hydrolase</keyword>
<evidence type="ECO:0000256" key="2">
    <source>
        <dbReference type="ARBA" id="ARBA00022723"/>
    </source>
</evidence>
<dbReference type="InterPro" id="IPR034039">
    <property type="entry name" value="ZnMP_hatching_enz"/>
</dbReference>
<dbReference type="InterPro" id="IPR024079">
    <property type="entry name" value="MetalloPept_cat_dom_sf"/>
</dbReference>
<dbReference type="Gene3D" id="3.40.390.10">
    <property type="entry name" value="Collagenase (Catalytic Domain)"/>
    <property type="match status" value="1"/>
</dbReference>
<dbReference type="InterPro" id="IPR001506">
    <property type="entry name" value="Peptidase_M12A"/>
</dbReference>
<keyword evidence="8" id="KW-1015">Disulfide bond</keyword>
<evidence type="ECO:0000256" key="12">
    <source>
        <dbReference type="PROSITE-ProRule" id="PRU01211"/>
    </source>
</evidence>
<dbReference type="EC" id="3.4.24.-" evidence="13"/>
<evidence type="ECO:0000256" key="8">
    <source>
        <dbReference type="ARBA" id="ARBA00023157"/>
    </source>
</evidence>
<keyword evidence="9" id="KW-0325">Glycoprotein</keyword>
<keyword evidence="6 12" id="KW-0482">Metalloprotease</keyword>
<keyword evidence="7" id="KW-0865">Zymogen</keyword>
<reference evidence="15" key="2">
    <citation type="submission" date="2025-08" db="UniProtKB">
        <authorList>
            <consortium name="Ensembl"/>
        </authorList>
    </citation>
    <scope>IDENTIFICATION</scope>
</reference>
<comment type="subcellular location">
    <subcellularLocation>
        <location evidence="11">Zymogen granule</location>
    </subcellularLocation>
</comment>
<gene>
    <name evidence="15" type="primary">LOC100703510</name>
</gene>
<evidence type="ECO:0000256" key="9">
    <source>
        <dbReference type="ARBA" id="ARBA00023180"/>
    </source>
</evidence>
<dbReference type="InParanoid" id="A0A669EXV6"/>
<dbReference type="PROSITE" id="PS51864">
    <property type="entry name" value="ASTACIN"/>
    <property type="match status" value="1"/>
</dbReference>
<dbReference type="GO" id="GO:0008270">
    <property type="term" value="F:zinc ion binding"/>
    <property type="evidence" value="ECO:0007669"/>
    <property type="project" value="UniProtKB-UniRule"/>
</dbReference>
<evidence type="ECO:0000256" key="4">
    <source>
        <dbReference type="ARBA" id="ARBA00022801"/>
    </source>
</evidence>
<dbReference type="GO" id="GO:0006508">
    <property type="term" value="P:proteolysis"/>
    <property type="evidence" value="ECO:0007669"/>
    <property type="project" value="UniProtKB-KW"/>
</dbReference>
<feature type="active site" evidence="12">
    <location>
        <position position="179"/>
    </location>
</feature>
<evidence type="ECO:0000256" key="11">
    <source>
        <dbReference type="ARBA" id="ARBA00024324"/>
    </source>
</evidence>
<accession>A0A669EXV6</accession>
<dbReference type="FunFam" id="3.40.390.10:FF:000040">
    <property type="entry name" value="Metalloendopeptidase"/>
    <property type="match status" value="1"/>
</dbReference>
<protein>
    <recommendedName>
        <fullName evidence="13">Metalloendopeptidase</fullName>
        <ecNumber evidence="13">3.4.24.-</ecNumber>
    </recommendedName>
</protein>
<dbReference type="PANTHER" id="PTHR10127:SF839">
    <property type="entry name" value="HATCHING ENZYME 1.2-RELATED"/>
    <property type="match status" value="1"/>
</dbReference>
<evidence type="ECO:0000256" key="10">
    <source>
        <dbReference type="ARBA" id="ARBA00023329"/>
    </source>
</evidence>
<proteinExistence type="predicted"/>